<organism evidence="2 3">
    <name type="scientific">Halopseudomonas litoralis</name>
    <dbReference type="NCBI Taxonomy" id="797277"/>
    <lineage>
        <taxon>Bacteria</taxon>
        <taxon>Pseudomonadati</taxon>
        <taxon>Pseudomonadota</taxon>
        <taxon>Gammaproteobacteria</taxon>
        <taxon>Pseudomonadales</taxon>
        <taxon>Pseudomonadaceae</taxon>
        <taxon>Halopseudomonas</taxon>
    </lineage>
</organism>
<dbReference type="Pfam" id="PF20613">
    <property type="entry name" value="HipA_2"/>
    <property type="match status" value="1"/>
</dbReference>
<dbReference type="Proteomes" id="UP000243426">
    <property type="component" value="Chromosome I"/>
</dbReference>
<dbReference type="RefSeq" id="WP_090275445.1">
    <property type="nucleotide sequence ID" value="NZ_LT629748.1"/>
</dbReference>
<dbReference type="AlphaFoldDB" id="A0A1H1X219"/>
<dbReference type="STRING" id="797277.SAMN05216198_3468"/>
<evidence type="ECO:0000313" key="2">
    <source>
        <dbReference type="EMBL" id="SDT03348.1"/>
    </source>
</evidence>
<gene>
    <name evidence="2" type="ORF">SAMN05216198_3468</name>
</gene>
<protein>
    <recommendedName>
        <fullName evidence="1">HipA-like kinase domain-containing protein</fullName>
    </recommendedName>
</protein>
<reference evidence="3" key="1">
    <citation type="submission" date="2016-10" db="EMBL/GenBank/DDBJ databases">
        <authorList>
            <person name="Varghese N."/>
            <person name="Submissions S."/>
        </authorList>
    </citation>
    <scope>NUCLEOTIDE SEQUENCE [LARGE SCALE GENOMIC DNA]</scope>
    <source>
        <strain evidence="3">2SM5</strain>
    </source>
</reference>
<keyword evidence="3" id="KW-1185">Reference proteome</keyword>
<evidence type="ECO:0000259" key="1">
    <source>
        <dbReference type="Pfam" id="PF20613"/>
    </source>
</evidence>
<dbReference type="InterPro" id="IPR046748">
    <property type="entry name" value="HipA_2"/>
</dbReference>
<sequence length="246" mass="28096">MLDGHYIEAIEIIRRLEGGITRPFLCRANNGKYYVVKGLELPPVERLAELLCARLAASFGLPIAEHGVIHIDQALVRYFPEAKNSLGEGDCFALGYLHNASDLVFSQIKQVPMELQQDVYVFDYWVGNSDRQLTCFGGRPNLMVDGAGTLSVIDHNQAFQWPVDVPQFIANHTFGPANRSWRLDMVSHVEYHQRIKDTALQFNELCSDISEQWREAIGDAALDKQLRLIERNLLRYRMDDFWGVLE</sequence>
<dbReference type="EMBL" id="LT629748">
    <property type="protein sequence ID" value="SDT03348.1"/>
    <property type="molecule type" value="Genomic_DNA"/>
</dbReference>
<name>A0A1H1X219_9GAMM</name>
<dbReference type="OrthoDB" id="8440774at2"/>
<proteinExistence type="predicted"/>
<evidence type="ECO:0000313" key="3">
    <source>
        <dbReference type="Proteomes" id="UP000243426"/>
    </source>
</evidence>
<accession>A0A1H1X219</accession>
<feature type="domain" description="HipA-like kinase" evidence="1">
    <location>
        <begin position="10"/>
        <end position="243"/>
    </location>
</feature>